<reference evidence="2" key="2">
    <citation type="journal article" date="2020" name="Microorganisms">
        <title>Osmotic Adaptation and Compatible Solute Biosynthesis of Phototrophic Bacteria as Revealed from Genome Analyses.</title>
        <authorList>
            <person name="Imhoff J.F."/>
            <person name="Rahn T."/>
            <person name="Kunzel S."/>
            <person name="Keller A."/>
            <person name="Neulinger S.C."/>
        </authorList>
    </citation>
    <scope>NUCLEOTIDE SEQUENCE</scope>
    <source>
        <strain evidence="2">DSM 11080</strain>
    </source>
</reference>
<evidence type="ECO:0000259" key="1">
    <source>
        <dbReference type="SMART" id="SM00842"/>
    </source>
</evidence>
<dbReference type="SMART" id="SM00842">
    <property type="entry name" value="FtsA"/>
    <property type="match status" value="1"/>
</dbReference>
<dbReference type="EMBL" id="NRSJ01000014">
    <property type="protein sequence ID" value="MBK1704788.1"/>
    <property type="molecule type" value="Genomic_DNA"/>
</dbReference>
<dbReference type="Gene3D" id="3.30.420.40">
    <property type="match status" value="2"/>
</dbReference>
<dbReference type="CDD" id="cd24049">
    <property type="entry name" value="ASKHA_NBD_PilM"/>
    <property type="match status" value="1"/>
</dbReference>
<dbReference type="RefSeq" id="WP_200345998.1">
    <property type="nucleotide sequence ID" value="NZ_NRSJ01000014.1"/>
</dbReference>
<dbReference type="AlphaFoldDB" id="A0AAJ0U463"/>
<organism evidence="2 3">
    <name type="scientific">Halochromatium glycolicum</name>
    <dbReference type="NCBI Taxonomy" id="85075"/>
    <lineage>
        <taxon>Bacteria</taxon>
        <taxon>Pseudomonadati</taxon>
        <taxon>Pseudomonadota</taxon>
        <taxon>Gammaproteobacteria</taxon>
        <taxon>Chromatiales</taxon>
        <taxon>Chromatiaceae</taxon>
        <taxon>Halochromatium</taxon>
    </lineage>
</organism>
<dbReference type="InterPro" id="IPR043129">
    <property type="entry name" value="ATPase_NBD"/>
</dbReference>
<dbReference type="SUPFAM" id="SSF53067">
    <property type="entry name" value="Actin-like ATPase domain"/>
    <property type="match status" value="2"/>
</dbReference>
<dbReference type="GO" id="GO:0051301">
    <property type="term" value="P:cell division"/>
    <property type="evidence" value="ECO:0007669"/>
    <property type="project" value="InterPro"/>
</dbReference>
<dbReference type="Proteomes" id="UP001296776">
    <property type="component" value="Unassembled WGS sequence"/>
</dbReference>
<proteinExistence type="predicted"/>
<dbReference type="NCBIfam" id="TIGR01175">
    <property type="entry name" value="pilM"/>
    <property type="match status" value="1"/>
</dbReference>
<dbReference type="PANTHER" id="PTHR32432">
    <property type="entry name" value="CELL DIVISION PROTEIN FTSA-RELATED"/>
    <property type="match status" value="1"/>
</dbReference>
<accession>A0AAJ0U463</accession>
<sequence length="353" mass="37016">MFRLGLKHRPLVGVDIGSTAVKLVELGAARAGEAFRVESLGLEPLPAGAVLEKKIADVQKVGEAVGAALGRAGTKTRRAAVAVAGSAVITKVLSLNGDLSDAEMEAQIQLEADQYVPYPLEEVNLDFDVLGPTKGSEGMVDVLLAASRQENVDDRVAALELAGMGAEIVDIESNAIENACGLLAGSRGPEEALVAVADVGASTTTLHVLHNGQNIYAREQSFGGQQLLEEVQRRSDGTVEGALALLRETPLRPEILSEVLEPFQETLARQLARALQFFYSNSPFNQVDALLVTGGVSAVPGLAQVLAEHLGAPARIADPLGEMSLAPNLDSGLITHGRGALLVAVGLAMRRFR</sequence>
<dbReference type="Gene3D" id="3.30.1490.300">
    <property type="match status" value="1"/>
</dbReference>
<gene>
    <name evidence="2" type="ORF">CKO40_09620</name>
</gene>
<comment type="caution">
    <text evidence="2">The sequence shown here is derived from an EMBL/GenBank/DDBJ whole genome shotgun (WGS) entry which is preliminary data.</text>
</comment>
<feature type="domain" description="SHS2" evidence="1">
    <location>
        <begin position="11"/>
        <end position="180"/>
    </location>
</feature>
<name>A0AAJ0U463_9GAMM</name>
<dbReference type="Pfam" id="PF11104">
    <property type="entry name" value="PilM_2"/>
    <property type="match status" value="1"/>
</dbReference>
<reference evidence="2" key="1">
    <citation type="submission" date="2017-08" db="EMBL/GenBank/DDBJ databases">
        <authorList>
            <person name="Imhoff J.F."/>
            <person name="Rahn T."/>
            <person name="Kuenzel S."/>
            <person name="Neulinger S.C."/>
        </authorList>
    </citation>
    <scope>NUCLEOTIDE SEQUENCE</scope>
    <source>
        <strain evidence="2">DSM 11080</strain>
    </source>
</reference>
<dbReference type="PIRSF" id="PIRSF019169">
    <property type="entry name" value="PilM"/>
    <property type="match status" value="1"/>
</dbReference>
<dbReference type="InterPro" id="IPR005883">
    <property type="entry name" value="PilM"/>
</dbReference>
<evidence type="ECO:0000313" key="2">
    <source>
        <dbReference type="EMBL" id="MBK1704788.1"/>
    </source>
</evidence>
<evidence type="ECO:0000313" key="3">
    <source>
        <dbReference type="Proteomes" id="UP001296776"/>
    </source>
</evidence>
<protein>
    <submittedName>
        <fullName evidence="2">Pilus assembly protein PilM</fullName>
    </submittedName>
</protein>
<dbReference type="InterPro" id="IPR050696">
    <property type="entry name" value="FtsA/MreB"/>
</dbReference>
<dbReference type="PANTHER" id="PTHR32432:SF3">
    <property type="entry name" value="ETHANOLAMINE UTILIZATION PROTEIN EUTJ"/>
    <property type="match status" value="1"/>
</dbReference>
<dbReference type="InterPro" id="IPR003494">
    <property type="entry name" value="SHS2_FtsA"/>
</dbReference>
<keyword evidence="3" id="KW-1185">Reference proteome</keyword>